<reference evidence="6" key="1">
    <citation type="submission" date="2025-08" db="UniProtKB">
        <authorList>
            <consortium name="RefSeq"/>
        </authorList>
    </citation>
    <scope>IDENTIFICATION</scope>
    <source>
        <tissue evidence="6">Adult</tissue>
    </source>
</reference>
<feature type="region of interest" description="Disordered" evidence="3">
    <location>
        <begin position="16"/>
        <end position="48"/>
    </location>
</feature>
<dbReference type="Gene3D" id="1.10.10.10">
    <property type="entry name" value="Winged helix-like DNA-binding domain superfamily/Winged helix DNA-binding domain"/>
    <property type="match status" value="1"/>
</dbReference>
<evidence type="ECO:0000256" key="1">
    <source>
        <dbReference type="ARBA" id="ARBA00023125"/>
    </source>
</evidence>
<proteinExistence type="predicted"/>
<dbReference type="GO" id="GO:0000981">
    <property type="term" value="F:DNA-binding transcription factor activity, RNA polymerase II-specific"/>
    <property type="evidence" value="ECO:0007669"/>
    <property type="project" value="TreeGrafter"/>
</dbReference>
<dbReference type="GO" id="GO:0000978">
    <property type="term" value="F:RNA polymerase II cis-regulatory region sequence-specific DNA binding"/>
    <property type="evidence" value="ECO:0007669"/>
    <property type="project" value="TreeGrafter"/>
</dbReference>
<dbReference type="Pfam" id="PF00250">
    <property type="entry name" value="Forkhead"/>
    <property type="match status" value="1"/>
</dbReference>
<dbReference type="CDD" id="cd00059">
    <property type="entry name" value="FH_FOX"/>
    <property type="match status" value="1"/>
</dbReference>
<dbReference type="InterPro" id="IPR001766">
    <property type="entry name" value="Fork_head_dom"/>
</dbReference>
<sequence>MAQHFESSFSIRNLLGNNDITNPAPTPPRSDKSMSPNNSMSSNEENCGSRPNYTYSALVTMAIRSSPDGKLTLNAIQNWISENFPYYRKDEQNWQNQIRQTLSMNSCFCKIPRAMNDPGRGNYWALSPEVETLQAQQPVVGSRTVPEAMVNGVPHPHVPNAVYFPTPHEVQGAHQAMLAQAVQEQHAWYQYHLQQSQHLEQQLTVLRQQQMQQHYEEVYQKFAFHQQQIAFLAAQQISA</sequence>
<feature type="domain" description="Fork-head" evidence="4">
    <location>
        <begin position="50"/>
        <end position="129"/>
    </location>
</feature>
<evidence type="ECO:0000256" key="2">
    <source>
        <dbReference type="PROSITE-ProRule" id="PRU00089"/>
    </source>
</evidence>
<evidence type="ECO:0000313" key="5">
    <source>
        <dbReference type="Proteomes" id="UP001652620"/>
    </source>
</evidence>
<dbReference type="InterPro" id="IPR036388">
    <property type="entry name" value="WH-like_DNA-bd_sf"/>
</dbReference>
<evidence type="ECO:0000313" key="6">
    <source>
        <dbReference type="RefSeq" id="XP_011199450.2"/>
    </source>
</evidence>
<dbReference type="FunCoup" id="A0A6I9V9A1">
    <property type="interactions" value="55"/>
</dbReference>
<dbReference type="GO" id="GO:0009653">
    <property type="term" value="P:anatomical structure morphogenesis"/>
    <property type="evidence" value="ECO:0007669"/>
    <property type="project" value="TreeGrafter"/>
</dbReference>
<dbReference type="InParanoid" id="A0A6I9V9A1"/>
<evidence type="ECO:0000256" key="3">
    <source>
        <dbReference type="SAM" id="MobiDB-lite"/>
    </source>
</evidence>
<keyword evidence="5" id="KW-1185">Reference proteome</keyword>
<dbReference type="PANTHER" id="PTHR11829:SF343">
    <property type="entry name" value="FORK-HEAD DOMAIN-CONTAINING PROTEIN"/>
    <property type="match status" value="1"/>
</dbReference>
<accession>A0A6I9V9A1</accession>
<dbReference type="Proteomes" id="UP001652620">
    <property type="component" value="Chromosome 5"/>
</dbReference>
<dbReference type="PROSITE" id="PS50039">
    <property type="entry name" value="FORK_HEAD_3"/>
    <property type="match status" value="1"/>
</dbReference>
<dbReference type="KEGG" id="bdr:105223414"/>
<evidence type="ECO:0000259" key="4">
    <source>
        <dbReference type="PROSITE" id="PS50039"/>
    </source>
</evidence>
<comment type="subcellular location">
    <subcellularLocation>
        <location evidence="2">Nucleus</location>
    </subcellularLocation>
</comment>
<feature type="DNA-binding region" description="Fork-head" evidence="2">
    <location>
        <begin position="50"/>
        <end position="129"/>
    </location>
</feature>
<dbReference type="InterPro" id="IPR050211">
    <property type="entry name" value="FOX_domain-containing"/>
</dbReference>
<dbReference type="PRINTS" id="PR00053">
    <property type="entry name" value="FORKHEAD"/>
</dbReference>
<dbReference type="OrthoDB" id="6230630at2759"/>
<name>A0A6I9V9A1_BACDO</name>
<keyword evidence="2" id="KW-0539">Nucleus</keyword>
<dbReference type="AlphaFoldDB" id="A0A6I9V9A1"/>
<feature type="compositionally biased region" description="Low complexity" evidence="3">
    <location>
        <begin position="33"/>
        <end position="46"/>
    </location>
</feature>
<dbReference type="GO" id="GO:0030154">
    <property type="term" value="P:cell differentiation"/>
    <property type="evidence" value="ECO:0007669"/>
    <property type="project" value="TreeGrafter"/>
</dbReference>
<protein>
    <submittedName>
        <fullName evidence="6">Forkhead box protein D1-like</fullName>
    </submittedName>
</protein>
<dbReference type="PANTHER" id="PTHR11829">
    <property type="entry name" value="FORKHEAD BOX PROTEIN"/>
    <property type="match status" value="1"/>
</dbReference>
<dbReference type="SUPFAM" id="SSF46785">
    <property type="entry name" value="Winged helix' DNA-binding domain"/>
    <property type="match status" value="1"/>
</dbReference>
<dbReference type="InterPro" id="IPR036390">
    <property type="entry name" value="WH_DNA-bd_sf"/>
</dbReference>
<dbReference type="RefSeq" id="XP_011199450.2">
    <property type="nucleotide sequence ID" value="XM_011201148.2"/>
</dbReference>
<dbReference type="SMART" id="SM00339">
    <property type="entry name" value="FH"/>
    <property type="match status" value="1"/>
</dbReference>
<dbReference type="GO" id="GO:0005634">
    <property type="term" value="C:nucleus"/>
    <property type="evidence" value="ECO:0007669"/>
    <property type="project" value="UniProtKB-SubCell"/>
</dbReference>
<gene>
    <name evidence="6" type="primary">LOC105223414</name>
</gene>
<organism evidence="5 6">
    <name type="scientific">Bactrocera dorsalis</name>
    <name type="common">Oriental fruit fly</name>
    <name type="synonym">Dacus dorsalis</name>
    <dbReference type="NCBI Taxonomy" id="27457"/>
    <lineage>
        <taxon>Eukaryota</taxon>
        <taxon>Metazoa</taxon>
        <taxon>Ecdysozoa</taxon>
        <taxon>Arthropoda</taxon>
        <taxon>Hexapoda</taxon>
        <taxon>Insecta</taxon>
        <taxon>Pterygota</taxon>
        <taxon>Neoptera</taxon>
        <taxon>Endopterygota</taxon>
        <taxon>Diptera</taxon>
        <taxon>Brachycera</taxon>
        <taxon>Muscomorpha</taxon>
        <taxon>Tephritoidea</taxon>
        <taxon>Tephritidae</taxon>
        <taxon>Bactrocera</taxon>
        <taxon>Bactrocera</taxon>
    </lineage>
</organism>
<keyword evidence="1 2" id="KW-0238">DNA-binding</keyword>
<dbReference type="GeneID" id="105223414"/>